<evidence type="ECO:0000313" key="2">
    <source>
        <dbReference type="Proteomes" id="UP001449795"/>
    </source>
</evidence>
<organism evidence="1 2">
    <name type="scientific">Nguyenibacter vanlangensis</name>
    <dbReference type="NCBI Taxonomy" id="1216886"/>
    <lineage>
        <taxon>Bacteria</taxon>
        <taxon>Pseudomonadati</taxon>
        <taxon>Pseudomonadota</taxon>
        <taxon>Alphaproteobacteria</taxon>
        <taxon>Acetobacterales</taxon>
        <taxon>Acetobacteraceae</taxon>
        <taxon>Nguyenibacter</taxon>
    </lineage>
</organism>
<dbReference type="Gene3D" id="3.30.365.10">
    <property type="entry name" value="Aldehyde oxidase/xanthine dehydrogenase, molybdopterin binding domain"/>
    <property type="match status" value="1"/>
</dbReference>
<accession>A0ABZ3D5C9</accession>
<proteinExistence type="predicted"/>
<reference evidence="1 2" key="1">
    <citation type="submission" date="2024-04" db="EMBL/GenBank/DDBJ databases">
        <title>Complete genome sequence of Nguyenibacter vanlangesis HBCM-1154, a strain capable of nitrogen fixation, IAA production, and phosphorus solubilization isolated from sugarcane soil.</title>
        <authorList>
            <person name="MY HANH P."/>
        </authorList>
    </citation>
    <scope>NUCLEOTIDE SEQUENCE [LARGE SCALE GENOMIC DNA]</scope>
    <source>
        <strain evidence="1 2">HBCM 1154</strain>
    </source>
</reference>
<dbReference type="RefSeq" id="WP_342628590.1">
    <property type="nucleotide sequence ID" value="NZ_CP152276.1"/>
</dbReference>
<dbReference type="PANTHER" id="PTHR47495">
    <property type="entry name" value="ALDEHYDE DEHYDROGENASE"/>
    <property type="match status" value="1"/>
</dbReference>
<evidence type="ECO:0000313" key="1">
    <source>
        <dbReference type="EMBL" id="XAE42989.1"/>
    </source>
</evidence>
<keyword evidence="2" id="KW-1185">Reference proteome</keyword>
<dbReference type="InterPro" id="IPR037165">
    <property type="entry name" value="AldOxase/xan_DH_Mopterin-bd_sf"/>
</dbReference>
<gene>
    <name evidence="1" type="ORF">AAC691_00410</name>
</gene>
<dbReference type="EMBL" id="CP152276">
    <property type="protein sequence ID" value="XAE42989.1"/>
    <property type="molecule type" value="Genomic_DNA"/>
</dbReference>
<sequence>MTAASHSTGTGLTAQIEGGILFGLSAALHGKIIFENGGIEQSNFHDFSAMRINETHRMDTFIINSSEEPGGIGEVGTTAASPSLGNALSHAARRRYRFYPFRPLQDMISAFS</sequence>
<name>A0ABZ3D5C9_9PROT</name>
<dbReference type="InterPro" id="IPR052516">
    <property type="entry name" value="N-heterocyclic_Hydroxylase"/>
</dbReference>
<evidence type="ECO:0008006" key="3">
    <source>
        <dbReference type="Google" id="ProtNLM"/>
    </source>
</evidence>
<protein>
    <recommendedName>
        <fullName evidence="3">Aldehyde oxidase/xanthine dehydrogenase second molybdopterin binding domain-containing protein</fullName>
    </recommendedName>
</protein>
<dbReference type="SUPFAM" id="SSF56003">
    <property type="entry name" value="Molybdenum cofactor-binding domain"/>
    <property type="match status" value="1"/>
</dbReference>
<dbReference type="Proteomes" id="UP001449795">
    <property type="component" value="Chromosome"/>
</dbReference>
<dbReference type="PANTHER" id="PTHR47495:SF2">
    <property type="entry name" value="ALDEHYDE DEHYDROGENASE"/>
    <property type="match status" value="1"/>
</dbReference>